<evidence type="ECO:0000313" key="1">
    <source>
        <dbReference type="EMBL" id="GGN26352.1"/>
    </source>
</evidence>
<protein>
    <submittedName>
        <fullName evidence="1">Uncharacterized protein</fullName>
    </submittedName>
</protein>
<accession>A0A830GFP4</accession>
<gene>
    <name evidence="1" type="ORF">GCM10009021_30810</name>
</gene>
<keyword evidence="2" id="KW-1185">Reference proteome</keyword>
<reference evidence="1 2" key="1">
    <citation type="journal article" date="2019" name="Int. J. Syst. Evol. Microbiol.">
        <title>The Global Catalogue of Microorganisms (GCM) 10K type strain sequencing project: providing services to taxonomists for standard genome sequencing and annotation.</title>
        <authorList>
            <consortium name="The Broad Institute Genomics Platform"/>
            <consortium name="The Broad Institute Genome Sequencing Center for Infectious Disease"/>
            <person name="Wu L."/>
            <person name="Ma J."/>
        </authorList>
    </citation>
    <scope>NUCLEOTIDE SEQUENCE [LARGE SCALE GENOMIC DNA]</scope>
    <source>
        <strain evidence="1 2">JCM 16331</strain>
    </source>
</reference>
<proteinExistence type="predicted"/>
<organism evidence="1 2">
    <name type="scientific">Halarchaeum nitratireducens</name>
    <dbReference type="NCBI Taxonomy" id="489913"/>
    <lineage>
        <taxon>Archaea</taxon>
        <taxon>Methanobacteriati</taxon>
        <taxon>Methanobacteriota</taxon>
        <taxon>Stenosarchaea group</taxon>
        <taxon>Halobacteria</taxon>
        <taxon>Halobacteriales</taxon>
        <taxon>Halobacteriaceae</taxon>
    </lineage>
</organism>
<name>A0A830GFP4_9EURY</name>
<dbReference type="EMBL" id="BMOQ01000012">
    <property type="protein sequence ID" value="GGN26352.1"/>
    <property type="molecule type" value="Genomic_DNA"/>
</dbReference>
<dbReference type="Proteomes" id="UP000608850">
    <property type="component" value="Unassembled WGS sequence"/>
</dbReference>
<dbReference type="RefSeq" id="WP_188880102.1">
    <property type="nucleotide sequence ID" value="NZ_BMOQ01000012.1"/>
</dbReference>
<sequence>MCDTDHTSKRTVLKSIGSVMAISGSLSVIPEETAAVKENKDPTIPEKLISDFHTLDKRAKRYFNKSVSNGSHKSLVRDCPVGLRETPFIQKGSKLYCLRSFTQGDGYQTEDKTHIDEKKSIKIRPEVIN</sequence>
<dbReference type="AlphaFoldDB" id="A0A830GFP4"/>
<comment type="caution">
    <text evidence="1">The sequence shown here is derived from an EMBL/GenBank/DDBJ whole genome shotgun (WGS) entry which is preliminary data.</text>
</comment>
<evidence type="ECO:0000313" key="2">
    <source>
        <dbReference type="Proteomes" id="UP000608850"/>
    </source>
</evidence>